<comment type="caution">
    <text evidence="8">The sequence shown here is derived from an EMBL/GenBank/DDBJ whole genome shotgun (WGS) entry which is preliminary data.</text>
</comment>
<keyword evidence="3 6" id="KW-0812">Transmembrane</keyword>
<evidence type="ECO:0000256" key="4">
    <source>
        <dbReference type="ARBA" id="ARBA00022989"/>
    </source>
</evidence>
<proteinExistence type="predicted"/>
<dbReference type="InterPro" id="IPR023845">
    <property type="entry name" value="DUF3817_TM"/>
</dbReference>
<keyword evidence="9" id="KW-1185">Reference proteome</keyword>
<dbReference type="PANTHER" id="PTHR40077">
    <property type="entry name" value="MEMBRANE PROTEIN-RELATED"/>
    <property type="match status" value="1"/>
</dbReference>
<gene>
    <name evidence="8" type="ORF">ACFSW5_13200</name>
</gene>
<sequence length="104" mass="11425">MEQRKPSVIVLRLFSVIGIVEGISFLLLLLVAMPLKYGLDMPLAVTIAGSAHGLLFTLYLIAAVVAAVVWKWPAKYYIGAFVASVLPFGPFVMDRRIRKTYLGA</sequence>
<evidence type="ECO:0000313" key="9">
    <source>
        <dbReference type="Proteomes" id="UP001597493"/>
    </source>
</evidence>
<keyword evidence="5 6" id="KW-0472">Membrane</keyword>
<evidence type="ECO:0000256" key="1">
    <source>
        <dbReference type="ARBA" id="ARBA00004651"/>
    </source>
</evidence>
<evidence type="ECO:0000256" key="3">
    <source>
        <dbReference type="ARBA" id="ARBA00022692"/>
    </source>
</evidence>
<evidence type="ECO:0000256" key="5">
    <source>
        <dbReference type="ARBA" id="ARBA00023136"/>
    </source>
</evidence>
<dbReference type="PANTHER" id="PTHR40077:SF1">
    <property type="entry name" value="MEMBRANE PROTEIN"/>
    <property type="match status" value="1"/>
</dbReference>
<name>A0ABW5R069_9BACL</name>
<dbReference type="Proteomes" id="UP001597493">
    <property type="component" value="Unassembled WGS sequence"/>
</dbReference>
<evidence type="ECO:0000313" key="8">
    <source>
        <dbReference type="EMBL" id="MFD2661208.1"/>
    </source>
</evidence>
<keyword evidence="4 6" id="KW-1133">Transmembrane helix</keyword>
<dbReference type="Pfam" id="PF12823">
    <property type="entry name" value="DUF3817"/>
    <property type="match status" value="1"/>
</dbReference>
<feature type="transmembrane region" description="Helical" evidence="6">
    <location>
        <begin position="12"/>
        <end position="31"/>
    </location>
</feature>
<dbReference type="RefSeq" id="WP_379273684.1">
    <property type="nucleotide sequence ID" value="NZ_JBHUGT010000024.1"/>
</dbReference>
<evidence type="ECO:0000256" key="2">
    <source>
        <dbReference type="ARBA" id="ARBA00022475"/>
    </source>
</evidence>
<comment type="subcellular location">
    <subcellularLocation>
        <location evidence="1">Cell membrane</location>
        <topology evidence="1">Multi-pass membrane protein</topology>
    </subcellularLocation>
</comment>
<evidence type="ECO:0000256" key="6">
    <source>
        <dbReference type="SAM" id="Phobius"/>
    </source>
</evidence>
<protein>
    <submittedName>
        <fullName evidence="8">DUF3817 domain-containing protein</fullName>
    </submittedName>
</protein>
<reference evidence="9" key="1">
    <citation type="journal article" date="2019" name="Int. J. Syst. Evol. Microbiol.">
        <title>The Global Catalogue of Microorganisms (GCM) 10K type strain sequencing project: providing services to taxonomists for standard genome sequencing and annotation.</title>
        <authorList>
            <consortium name="The Broad Institute Genomics Platform"/>
            <consortium name="The Broad Institute Genome Sequencing Center for Infectious Disease"/>
            <person name="Wu L."/>
            <person name="Ma J."/>
        </authorList>
    </citation>
    <scope>NUCLEOTIDE SEQUENCE [LARGE SCALE GENOMIC DNA]</scope>
    <source>
        <strain evidence="9">TISTR 1827</strain>
    </source>
</reference>
<evidence type="ECO:0000259" key="7">
    <source>
        <dbReference type="Pfam" id="PF12823"/>
    </source>
</evidence>
<dbReference type="NCBIfam" id="TIGR03954">
    <property type="entry name" value="integ_memb_HG"/>
    <property type="match status" value="1"/>
</dbReference>
<keyword evidence="2" id="KW-1003">Cell membrane</keyword>
<feature type="transmembrane region" description="Helical" evidence="6">
    <location>
        <begin position="76"/>
        <end position="93"/>
    </location>
</feature>
<organism evidence="8 9">
    <name type="scientific">Paenibacillus thailandensis</name>
    <dbReference type="NCBI Taxonomy" id="393250"/>
    <lineage>
        <taxon>Bacteria</taxon>
        <taxon>Bacillati</taxon>
        <taxon>Bacillota</taxon>
        <taxon>Bacilli</taxon>
        <taxon>Bacillales</taxon>
        <taxon>Paenibacillaceae</taxon>
        <taxon>Paenibacillus</taxon>
    </lineage>
</organism>
<feature type="domain" description="DUF3817" evidence="7">
    <location>
        <begin position="11"/>
        <end position="99"/>
    </location>
</feature>
<accession>A0ABW5R069</accession>
<feature type="transmembrane region" description="Helical" evidence="6">
    <location>
        <begin position="43"/>
        <end position="70"/>
    </location>
</feature>
<dbReference type="EMBL" id="JBHUMY010000012">
    <property type="protein sequence ID" value="MFD2661208.1"/>
    <property type="molecule type" value="Genomic_DNA"/>
</dbReference>